<dbReference type="Gene3D" id="3.90.550.10">
    <property type="entry name" value="Spore Coat Polysaccharide Biosynthesis Protein SpsA, Chain A"/>
    <property type="match status" value="1"/>
</dbReference>
<name>A0ABR8EYP0_NOSLI</name>
<dbReference type="Proteomes" id="UP000604661">
    <property type="component" value="Unassembled WGS sequence"/>
</dbReference>
<evidence type="ECO:0000259" key="1">
    <source>
        <dbReference type="Pfam" id="PF00535"/>
    </source>
</evidence>
<dbReference type="PANTHER" id="PTHR22916:SF3">
    <property type="entry name" value="UDP-GLCNAC:BETAGAL BETA-1,3-N-ACETYLGLUCOSAMINYLTRANSFERASE-LIKE PROTEIN 1"/>
    <property type="match status" value="1"/>
</dbReference>
<evidence type="ECO:0000313" key="2">
    <source>
        <dbReference type="EMBL" id="MBD2562667.1"/>
    </source>
</evidence>
<dbReference type="InterPro" id="IPR001173">
    <property type="entry name" value="Glyco_trans_2-like"/>
</dbReference>
<dbReference type="RefSeq" id="WP_190894657.1">
    <property type="nucleotide sequence ID" value="NZ_JACJTE010000020.1"/>
</dbReference>
<comment type="caution">
    <text evidence="2">The sequence shown here is derived from an EMBL/GenBank/DDBJ whole genome shotgun (WGS) entry which is preliminary data.</text>
</comment>
<dbReference type="PANTHER" id="PTHR22916">
    <property type="entry name" value="GLYCOSYLTRANSFERASE"/>
    <property type="match status" value="1"/>
</dbReference>
<sequence length="257" mass="29803">MNNLIQVDVITLTKNSSNCILKTLDSVSMQDYKYINHIIIDGHSTDGTVSFINQYNHKKIITIFQQNGTGIANAFNAGLTKSSGNLLIFLNSGDTLVNEAVITKIVDSYIKQKWLWAFGETISLSRKQYLKRHIKQYSQWNQNLFLSRNPICHQSTIFSQKLLQKVGLYDERLTLEMDYDFNIRASLIAQPHLLYFPISYYDTTGVSSIKVFKHYKIHRELRKKYFTLSPINSFKTDSLCFLKACMRFLMIPIKIFL</sequence>
<keyword evidence="3" id="KW-1185">Reference proteome</keyword>
<protein>
    <submittedName>
        <fullName evidence="2">Glycosyltransferase</fullName>
    </submittedName>
</protein>
<feature type="domain" description="Glycosyltransferase 2-like" evidence="1">
    <location>
        <begin position="9"/>
        <end position="137"/>
    </location>
</feature>
<organism evidence="2 3">
    <name type="scientific">Nostoc linckia FACHB-391</name>
    <dbReference type="NCBI Taxonomy" id="2692906"/>
    <lineage>
        <taxon>Bacteria</taxon>
        <taxon>Bacillati</taxon>
        <taxon>Cyanobacteriota</taxon>
        <taxon>Cyanophyceae</taxon>
        <taxon>Nostocales</taxon>
        <taxon>Nostocaceae</taxon>
        <taxon>Nostoc</taxon>
    </lineage>
</organism>
<dbReference type="SUPFAM" id="SSF53448">
    <property type="entry name" value="Nucleotide-diphospho-sugar transferases"/>
    <property type="match status" value="1"/>
</dbReference>
<gene>
    <name evidence="2" type="ORF">H6G95_19010</name>
</gene>
<reference evidence="2 3" key="1">
    <citation type="journal article" date="2020" name="ISME J.">
        <title>Comparative genomics reveals insights into cyanobacterial evolution and habitat adaptation.</title>
        <authorList>
            <person name="Chen M.Y."/>
            <person name="Teng W.K."/>
            <person name="Zhao L."/>
            <person name="Hu C.X."/>
            <person name="Zhou Y.K."/>
            <person name="Han B.P."/>
            <person name="Song L.R."/>
            <person name="Shu W.S."/>
        </authorList>
    </citation>
    <scope>NUCLEOTIDE SEQUENCE [LARGE SCALE GENOMIC DNA]</scope>
    <source>
        <strain evidence="2 3">FACHB-391</strain>
    </source>
</reference>
<evidence type="ECO:0000313" key="3">
    <source>
        <dbReference type="Proteomes" id="UP000604661"/>
    </source>
</evidence>
<dbReference type="Pfam" id="PF00535">
    <property type="entry name" value="Glycos_transf_2"/>
    <property type="match status" value="1"/>
</dbReference>
<dbReference type="InterPro" id="IPR029044">
    <property type="entry name" value="Nucleotide-diphossugar_trans"/>
</dbReference>
<accession>A0ABR8EYP0</accession>
<proteinExistence type="predicted"/>
<dbReference type="EMBL" id="JACJTE010000020">
    <property type="protein sequence ID" value="MBD2562667.1"/>
    <property type="molecule type" value="Genomic_DNA"/>
</dbReference>